<dbReference type="EMBL" id="MEYK01000015">
    <property type="protein sequence ID" value="OGD25291.1"/>
    <property type="molecule type" value="Genomic_DNA"/>
</dbReference>
<evidence type="ECO:0000256" key="1">
    <source>
        <dbReference type="SAM" id="Phobius"/>
    </source>
</evidence>
<sequence>MPIPKSTVKVTLTFFIQKLLWITFTRFKRHFPDNLLTIHHASNITAAIPTNLPMVYGSLPNVEIEARVSGKARKRPARIMEAPNKILISIFSTLIIMFQFYHKIDN</sequence>
<comment type="caution">
    <text evidence="2">The sequence shown here is derived from an EMBL/GenBank/DDBJ whole genome shotgun (WGS) entry which is preliminary data.</text>
</comment>
<keyword evidence="1" id="KW-0472">Membrane</keyword>
<keyword evidence="1" id="KW-0812">Transmembrane</keyword>
<evidence type="ECO:0000313" key="3">
    <source>
        <dbReference type="Proteomes" id="UP000176431"/>
    </source>
</evidence>
<name>A0A1F5B3Z0_9BACT</name>
<keyword evidence="1" id="KW-1133">Transmembrane helix</keyword>
<protein>
    <submittedName>
        <fullName evidence="2">Uncharacterized protein</fullName>
    </submittedName>
</protein>
<gene>
    <name evidence="2" type="ORF">A2819_00200</name>
</gene>
<proteinExistence type="predicted"/>
<reference evidence="2 3" key="1">
    <citation type="journal article" date="2016" name="Nat. Commun.">
        <title>Thousands of microbial genomes shed light on interconnected biogeochemical processes in an aquifer system.</title>
        <authorList>
            <person name="Anantharaman K."/>
            <person name="Brown C.T."/>
            <person name="Hug L.A."/>
            <person name="Sharon I."/>
            <person name="Castelle C.J."/>
            <person name="Probst A.J."/>
            <person name="Thomas B.C."/>
            <person name="Singh A."/>
            <person name="Wilkins M.J."/>
            <person name="Karaoz U."/>
            <person name="Brodie E.L."/>
            <person name="Williams K.H."/>
            <person name="Hubbard S.S."/>
            <person name="Banfield J.F."/>
        </authorList>
    </citation>
    <scope>NUCLEOTIDE SEQUENCE [LARGE SCALE GENOMIC DNA]</scope>
</reference>
<dbReference type="AlphaFoldDB" id="A0A1F5B3Z0"/>
<dbReference type="Proteomes" id="UP000176431">
    <property type="component" value="Unassembled WGS sequence"/>
</dbReference>
<organism evidence="2 3">
    <name type="scientific">Candidatus Azambacteria bacterium RIFCSPHIGHO2_01_FULL_40_24</name>
    <dbReference type="NCBI Taxonomy" id="1797301"/>
    <lineage>
        <taxon>Bacteria</taxon>
        <taxon>Candidatus Azamiibacteriota</taxon>
    </lineage>
</organism>
<accession>A0A1F5B3Z0</accession>
<evidence type="ECO:0000313" key="2">
    <source>
        <dbReference type="EMBL" id="OGD25291.1"/>
    </source>
</evidence>
<feature type="transmembrane region" description="Helical" evidence="1">
    <location>
        <begin position="82"/>
        <end position="101"/>
    </location>
</feature>